<dbReference type="Proteomes" id="UP000198211">
    <property type="component" value="Unassembled WGS sequence"/>
</dbReference>
<dbReference type="EMBL" id="NBNE01003145">
    <property type="protein sequence ID" value="OWZ08466.1"/>
    <property type="molecule type" value="Genomic_DNA"/>
</dbReference>
<keyword evidence="2" id="KW-1185">Reference proteome</keyword>
<evidence type="ECO:0000313" key="2">
    <source>
        <dbReference type="Proteomes" id="UP000198211"/>
    </source>
</evidence>
<dbReference type="STRING" id="4795.A0A225VSN5"/>
<comment type="caution">
    <text evidence="1">The sequence shown here is derived from an EMBL/GenBank/DDBJ whole genome shotgun (WGS) entry which is preliminary data.</text>
</comment>
<dbReference type="AlphaFoldDB" id="A0A225VSN5"/>
<organism evidence="1 2">
    <name type="scientific">Phytophthora megakarya</name>
    <dbReference type="NCBI Taxonomy" id="4795"/>
    <lineage>
        <taxon>Eukaryota</taxon>
        <taxon>Sar</taxon>
        <taxon>Stramenopiles</taxon>
        <taxon>Oomycota</taxon>
        <taxon>Peronosporomycetes</taxon>
        <taxon>Peronosporales</taxon>
        <taxon>Peronosporaceae</taxon>
        <taxon>Phytophthora</taxon>
    </lineage>
</organism>
<protein>
    <submittedName>
        <fullName evidence="1">Uncharacterized protein</fullName>
    </submittedName>
</protein>
<evidence type="ECO:0000313" key="1">
    <source>
        <dbReference type="EMBL" id="OWZ08466.1"/>
    </source>
</evidence>
<accession>A0A225VSN5</accession>
<proteinExistence type="predicted"/>
<name>A0A225VSN5_9STRA</name>
<sequence>MLGTTQTDQKVGRVLSGWIPKEGAKFPSHHALDRPIRDCARDLQVLLFANTLAFADSALNLEGAVAECLTATVGMHCPNTLLLDDHSAPVCGMRGVMAEQSVMNSREKNCETSSAVLELVKKQSEQIGIRILQSKRLEERLLASVHEVFAAFKSEVPEVGERAQENSIAFLKENSSSVIAAGTA</sequence>
<gene>
    <name evidence="1" type="ORF">PHMEG_00018988</name>
</gene>
<reference evidence="2" key="1">
    <citation type="submission" date="2017-03" db="EMBL/GenBank/DDBJ databases">
        <title>Phytopthora megakarya and P. palmivora, two closely related causual agents of cacao black pod achieved similar genome size and gene model numbers by different mechanisms.</title>
        <authorList>
            <person name="Ali S."/>
            <person name="Shao J."/>
            <person name="Larry D.J."/>
            <person name="Kronmiller B."/>
            <person name="Shen D."/>
            <person name="Strem M.D."/>
            <person name="Melnick R.L."/>
            <person name="Guiltinan M.J."/>
            <person name="Tyler B.M."/>
            <person name="Meinhardt L.W."/>
            <person name="Bailey B.A."/>
        </authorList>
    </citation>
    <scope>NUCLEOTIDE SEQUENCE [LARGE SCALE GENOMIC DNA]</scope>
    <source>
        <strain evidence="2">zdho120</strain>
    </source>
</reference>